<keyword evidence="1" id="KW-0175">Coiled coil</keyword>
<reference evidence="2 3" key="1">
    <citation type="submission" date="2018-05" db="EMBL/GenBank/DDBJ databases">
        <title>Genomic Encyclopedia of Type Strains, Phase IV (KMG-IV): sequencing the most valuable type-strain genomes for metagenomic binning, comparative biology and taxonomic classification.</title>
        <authorList>
            <person name="Goeker M."/>
        </authorList>
    </citation>
    <scope>NUCLEOTIDE SEQUENCE [LARGE SCALE GENOMIC DNA]</scope>
    <source>
        <strain evidence="2 3">DSM 29661</strain>
    </source>
</reference>
<organism evidence="2 3">
    <name type="scientific">Rivihabitans pingtungensis</name>
    <dbReference type="NCBI Taxonomy" id="1054498"/>
    <lineage>
        <taxon>Bacteria</taxon>
        <taxon>Pseudomonadati</taxon>
        <taxon>Pseudomonadota</taxon>
        <taxon>Betaproteobacteria</taxon>
        <taxon>Neisseriales</taxon>
        <taxon>Aquaspirillaceae</taxon>
        <taxon>Rivihabitans</taxon>
    </lineage>
</organism>
<evidence type="ECO:0000256" key="1">
    <source>
        <dbReference type="SAM" id="Coils"/>
    </source>
</evidence>
<evidence type="ECO:0000313" key="2">
    <source>
        <dbReference type="EMBL" id="PXX78803.1"/>
    </source>
</evidence>
<feature type="coiled-coil region" evidence="1">
    <location>
        <begin position="11"/>
        <end position="38"/>
    </location>
</feature>
<dbReference type="EMBL" id="QJKI01000009">
    <property type="protein sequence ID" value="PXX78803.1"/>
    <property type="molecule type" value="Genomic_DNA"/>
</dbReference>
<comment type="caution">
    <text evidence="2">The sequence shown here is derived from an EMBL/GenBank/DDBJ whole genome shotgun (WGS) entry which is preliminary data.</text>
</comment>
<gene>
    <name evidence="2" type="ORF">DFR34_10926</name>
</gene>
<dbReference type="Proteomes" id="UP000247555">
    <property type="component" value="Unassembled WGS sequence"/>
</dbReference>
<name>A0A318KZV5_9NEIS</name>
<sequence>MRTHSALRSHADMIRRDLHEACERLDQHQQRLRDLLDAIGHTDTYTDDANQEEDAECV</sequence>
<dbReference type="AlphaFoldDB" id="A0A318KZV5"/>
<keyword evidence="3" id="KW-1185">Reference proteome</keyword>
<dbReference type="RefSeq" id="WP_158281774.1">
    <property type="nucleotide sequence ID" value="NZ_JAKLKZ010000011.1"/>
</dbReference>
<evidence type="ECO:0000313" key="3">
    <source>
        <dbReference type="Proteomes" id="UP000247555"/>
    </source>
</evidence>
<accession>A0A318KZV5</accession>
<protein>
    <submittedName>
        <fullName evidence="2">Uncharacterized protein</fullName>
    </submittedName>
</protein>
<proteinExistence type="predicted"/>